<keyword evidence="1" id="KW-0285">Flavoprotein</keyword>
<dbReference type="InterPro" id="IPR050097">
    <property type="entry name" value="Ferredoxin-NADP_redctase_2"/>
</dbReference>
<dbReference type="Gene3D" id="2.60.120.10">
    <property type="entry name" value="Jelly Rolls"/>
    <property type="match status" value="1"/>
</dbReference>
<dbReference type="SUPFAM" id="SSF51206">
    <property type="entry name" value="cAMP-binding domain-like"/>
    <property type="match status" value="1"/>
</dbReference>
<organism evidence="4 5">
    <name type="scientific">Paraburkholderia podalyriae</name>
    <dbReference type="NCBI Taxonomy" id="1938811"/>
    <lineage>
        <taxon>Bacteria</taxon>
        <taxon>Pseudomonadati</taxon>
        <taxon>Pseudomonadota</taxon>
        <taxon>Betaproteobacteria</taxon>
        <taxon>Burkholderiales</taxon>
        <taxon>Burkholderiaceae</taxon>
        <taxon>Paraburkholderia</taxon>
    </lineage>
</organism>
<keyword evidence="2" id="KW-0560">Oxidoreductase</keyword>
<dbReference type="CDD" id="cd00038">
    <property type="entry name" value="CAP_ED"/>
    <property type="match status" value="1"/>
</dbReference>
<dbReference type="PRINTS" id="PR00368">
    <property type="entry name" value="FADPNR"/>
</dbReference>
<dbReference type="Pfam" id="PF00027">
    <property type="entry name" value="cNMP_binding"/>
    <property type="match status" value="1"/>
</dbReference>
<dbReference type="PANTHER" id="PTHR48105">
    <property type="entry name" value="THIOREDOXIN REDUCTASE 1-RELATED-RELATED"/>
    <property type="match status" value="1"/>
</dbReference>
<dbReference type="SUPFAM" id="SSF51905">
    <property type="entry name" value="FAD/NAD(P)-binding domain"/>
    <property type="match status" value="1"/>
</dbReference>
<protein>
    <submittedName>
        <fullName evidence="4">Cyclic nucleotide-binding domain-containing protein</fullName>
    </submittedName>
</protein>
<dbReference type="PRINTS" id="PR00469">
    <property type="entry name" value="PNDRDTASEII"/>
</dbReference>
<accession>A0ABR7PQ39</accession>
<name>A0ABR7PQ39_9BURK</name>
<dbReference type="Pfam" id="PF07992">
    <property type="entry name" value="Pyr_redox_2"/>
    <property type="match status" value="1"/>
</dbReference>
<dbReference type="InterPro" id="IPR014710">
    <property type="entry name" value="RmlC-like_jellyroll"/>
</dbReference>
<feature type="domain" description="Cyclic nucleotide-binding" evidence="3">
    <location>
        <begin position="36"/>
        <end position="156"/>
    </location>
</feature>
<dbReference type="EMBL" id="VZQQ01000013">
    <property type="protein sequence ID" value="MBC8748412.1"/>
    <property type="molecule type" value="Genomic_DNA"/>
</dbReference>
<evidence type="ECO:0000313" key="5">
    <source>
        <dbReference type="Proteomes" id="UP000736373"/>
    </source>
</evidence>
<dbReference type="InterPro" id="IPR036188">
    <property type="entry name" value="FAD/NAD-bd_sf"/>
</dbReference>
<dbReference type="SMART" id="SM00100">
    <property type="entry name" value="cNMP"/>
    <property type="match status" value="1"/>
</dbReference>
<dbReference type="Proteomes" id="UP000736373">
    <property type="component" value="Unassembled WGS sequence"/>
</dbReference>
<reference evidence="4 5" key="1">
    <citation type="submission" date="2019-09" db="EMBL/GenBank/DDBJ databases">
        <title>Paraburkholderia podalyriae sp. nov., A South African Podalyria-associated rhizobium.</title>
        <authorList>
            <person name="Mavima L."/>
            <person name="Beukes C.W."/>
            <person name="Palmer M."/>
            <person name="De Meyer S.E."/>
            <person name="James E.K."/>
            <person name="Maluk M."/>
            <person name="Avontuur J.R."/>
            <person name="Chan W.Y."/>
            <person name="Venter S.N."/>
            <person name="Steenkamp E.T."/>
        </authorList>
    </citation>
    <scope>NUCLEOTIDE SEQUENCE [LARGE SCALE GENOMIC DNA]</scope>
    <source>
        <strain evidence="4 5">WC7.3b</strain>
    </source>
</reference>
<dbReference type="InterPro" id="IPR018490">
    <property type="entry name" value="cNMP-bd_dom_sf"/>
</dbReference>
<dbReference type="PROSITE" id="PS50042">
    <property type="entry name" value="CNMP_BINDING_3"/>
    <property type="match status" value="1"/>
</dbReference>
<evidence type="ECO:0000259" key="3">
    <source>
        <dbReference type="PROSITE" id="PS50042"/>
    </source>
</evidence>
<gene>
    <name evidence="4" type="ORF">F6X42_17915</name>
</gene>
<evidence type="ECO:0000256" key="2">
    <source>
        <dbReference type="ARBA" id="ARBA00023002"/>
    </source>
</evidence>
<keyword evidence="5" id="KW-1185">Reference proteome</keyword>
<dbReference type="RefSeq" id="WP_187635465.1">
    <property type="nucleotide sequence ID" value="NZ_VZQQ01000013.1"/>
</dbReference>
<dbReference type="InterPro" id="IPR000595">
    <property type="entry name" value="cNMP-bd_dom"/>
</dbReference>
<sequence>MLSTQDVSTQTQEVEGQQGVVADAPFSSLSTRMHQMFPELSCAEIDRLRRFGEIGHWKSGELLFETGHTGPGMFVLLEGRVKVYQRDGIGREHVISERGAGHFLAEVGQLSGKPSLVNGLAIGPVEALLIPPERLRALIVAEAELGERIMRALILRRVSLIEKGAGGPILIGNSSDARLVTLQGFLSRNGHPHSVIDERDEDALRLIEQFAAQREDLPLVICPDGSVLRHPSMPELATRLGMLPDLDDAYVYDVAIVGAGPAGLAASVYAASEGLSVIVLDSRAPGGQAGASSRIENYLGFPTGISGQALAGRAFVQAQKFGAHVAIPVNVKALHCGQSPYRLELKCGGHISARAIVIASGAVYRRPALDGLERFDGRGVYYWASPVEAKLCKRQEVVLVGGGNSAGQAIVYLATHAAKVHVLIRRSGFEATMSRYLIDRIRSLPNVFVHPNSEIGRLEGDEDGLVSVALKRPLPDGVDRFATRHLFLFTGADPNTEWLRTCGVQLDAKGFVLTGISADGSATACDLGTTVEGVYAIGDARAGSTKRVAAAVGEGAAVVAQIHQLLAQTSGEAVALGA</sequence>
<dbReference type="Gene3D" id="3.50.50.60">
    <property type="entry name" value="FAD/NAD(P)-binding domain"/>
    <property type="match status" value="2"/>
</dbReference>
<comment type="caution">
    <text evidence="4">The sequence shown here is derived from an EMBL/GenBank/DDBJ whole genome shotgun (WGS) entry which is preliminary data.</text>
</comment>
<evidence type="ECO:0000256" key="1">
    <source>
        <dbReference type="ARBA" id="ARBA00022630"/>
    </source>
</evidence>
<evidence type="ECO:0000313" key="4">
    <source>
        <dbReference type="EMBL" id="MBC8748412.1"/>
    </source>
</evidence>
<dbReference type="InterPro" id="IPR023753">
    <property type="entry name" value="FAD/NAD-binding_dom"/>
</dbReference>
<proteinExistence type="predicted"/>